<name>A0A6B0GWF4_9EURY</name>
<proteinExistence type="predicted"/>
<dbReference type="Proteomes" id="UP000451471">
    <property type="component" value="Unassembled WGS sequence"/>
</dbReference>
<dbReference type="EMBL" id="WSZK01000036">
    <property type="protein sequence ID" value="MWG36475.1"/>
    <property type="molecule type" value="Genomic_DNA"/>
</dbReference>
<evidence type="ECO:0000313" key="2">
    <source>
        <dbReference type="EMBL" id="MWG36475.1"/>
    </source>
</evidence>
<keyword evidence="3" id="KW-1185">Reference proteome</keyword>
<dbReference type="RefSeq" id="WP_158206131.1">
    <property type="nucleotide sequence ID" value="NZ_WSZK01000036.1"/>
</dbReference>
<evidence type="ECO:0000313" key="3">
    <source>
        <dbReference type="Proteomes" id="UP000451471"/>
    </source>
</evidence>
<organism evidence="2 3">
    <name type="scientific">Halomarina oriensis</name>
    <dbReference type="NCBI Taxonomy" id="671145"/>
    <lineage>
        <taxon>Archaea</taxon>
        <taxon>Methanobacteriati</taxon>
        <taxon>Methanobacteriota</taxon>
        <taxon>Stenosarchaea group</taxon>
        <taxon>Halobacteria</taxon>
        <taxon>Halobacteriales</taxon>
        <taxon>Natronomonadaceae</taxon>
        <taxon>Halomarina</taxon>
    </lineage>
</organism>
<accession>A0A6B0GWF4</accession>
<sequence>MALPIDDYDDLTVSEVRSALRERDFSDAELQTLREYEADNKARSTVLEELPDADAEAEDTPDDAEGDADADADGDDVDAEAEDAGTSADTDENAPETVRISPQTSVIAGNVFRTLYTPVEVELTDGVEAAIRDGRARRVDDED</sequence>
<feature type="compositionally biased region" description="Acidic residues" evidence="1">
    <location>
        <begin position="49"/>
        <end position="94"/>
    </location>
</feature>
<dbReference type="AlphaFoldDB" id="A0A6B0GWF4"/>
<protein>
    <submittedName>
        <fullName evidence="2">Uncharacterized protein</fullName>
    </submittedName>
</protein>
<comment type="caution">
    <text evidence="2">The sequence shown here is derived from an EMBL/GenBank/DDBJ whole genome shotgun (WGS) entry which is preliminary data.</text>
</comment>
<evidence type="ECO:0000256" key="1">
    <source>
        <dbReference type="SAM" id="MobiDB-lite"/>
    </source>
</evidence>
<reference evidence="2 3" key="1">
    <citation type="submission" date="2019-12" db="EMBL/GenBank/DDBJ databases">
        <title>Halocatena pleomorpha gen. nov. sp. nov., an extremely halophilic archaeon of family Halobacteriaceae isolated from saltpan soil.</title>
        <authorList>
            <person name="Pal Y."/>
            <person name="Verma A."/>
            <person name="Krishnamurthi S."/>
            <person name="Kumar P."/>
        </authorList>
    </citation>
    <scope>NUCLEOTIDE SEQUENCE [LARGE SCALE GENOMIC DNA]</scope>
    <source>
        <strain evidence="2 3">JCM 16495</strain>
    </source>
</reference>
<gene>
    <name evidence="2" type="ORF">GQS65_18625</name>
</gene>
<feature type="region of interest" description="Disordered" evidence="1">
    <location>
        <begin position="36"/>
        <end position="105"/>
    </location>
</feature>